<dbReference type="CDD" id="cd02570">
    <property type="entry name" value="PseudoU_synth_EcTruA"/>
    <property type="match status" value="1"/>
</dbReference>
<comment type="subunit">
    <text evidence="1">Homodimer.</text>
</comment>
<reference evidence="4 5" key="1">
    <citation type="submission" date="2021-06" db="EMBL/GenBank/DDBJ databases">
        <authorList>
            <person name="Sun Q."/>
            <person name="Li D."/>
        </authorList>
    </citation>
    <scope>NUCLEOTIDE SEQUENCE [LARGE SCALE GENOMIC DNA]</scope>
    <source>
        <strain evidence="4 5">MSJ-4</strain>
    </source>
</reference>
<dbReference type="NCBIfam" id="TIGR00071">
    <property type="entry name" value="hisT_truA"/>
    <property type="match status" value="1"/>
</dbReference>
<dbReference type="RefSeq" id="WP_216456729.1">
    <property type="nucleotide sequence ID" value="NZ_JAHLQL010000002.1"/>
</dbReference>
<dbReference type="InterPro" id="IPR020097">
    <property type="entry name" value="PsdUridine_synth_TruA_a/b_dom"/>
</dbReference>
<dbReference type="PANTHER" id="PTHR11142:SF0">
    <property type="entry name" value="TRNA PSEUDOURIDINE SYNTHASE-LIKE 1"/>
    <property type="match status" value="1"/>
</dbReference>
<feature type="active site" description="Nucleophile" evidence="1">
    <location>
        <position position="52"/>
    </location>
</feature>
<dbReference type="HAMAP" id="MF_00171">
    <property type="entry name" value="TruA"/>
    <property type="match status" value="1"/>
</dbReference>
<dbReference type="EC" id="5.4.99.12" evidence="1"/>
<dbReference type="GO" id="GO:0160147">
    <property type="term" value="F:tRNA pseudouridine(38-40) synthase activity"/>
    <property type="evidence" value="ECO:0007669"/>
    <property type="project" value="UniProtKB-EC"/>
</dbReference>
<proteinExistence type="inferred from homology"/>
<sequence length="244" mass="27731">MKNIKLVIEYDGSNYNGWQRQKNAITIQEKIEESIFKATGEEVSITGCSRTDTGVHARAFVANFYTSTTIPPEKIKYALNSKLPKDIVILNSKEVKADFHARYNCVEKTYSYTILNRHNPSALYRNYIYHVKEKLDLNLMKEACNYFKGTHDFTAFKSTGSSVKTSTRTIKNMELHKESDYIKIYVTADGFLYNMVRIIVGTLIEVGKGKLEPKSIANIIESRDRTKSGKVVPAAGLCLEKVLY</sequence>
<dbReference type="Proteomes" id="UP000736583">
    <property type="component" value="Unassembled WGS sequence"/>
</dbReference>
<accession>A0ABS6F0E9</accession>
<evidence type="ECO:0000259" key="3">
    <source>
        <dbReference type="Pfam" id="PF01416"/>
    </source>
</evidence>
<evidence type="ECO:0000313" key="5">
    <source>
        <dbReference type="Proteomes" id="UP000736583"/>
    </source>
</evidence>
<comment type="caution">
    <text evidence="4">The sequence shown here is derived from an EMBL/GenBank/DDBJ whole genome shotgun (WGS) entry which is preliminary data.</text>
</comment>
<comment type="function">
    <text evidence="1">Formation of pseudouridine at positions 38, 39 and 40 in the anticodon stem and loop of transfer RNAs.</text>
</comment>
<evidence type="ECO:0000313" key="4">
    <source>
        <dbReference type="EMBL" id="MBU5591776.1"/>
    </source>
</evidence>
<evidence type="ECO:0000256" key="1">
    <source>
        <dbReference type="HAMAP-Rule" id="MF_00171"/>
    </source>
</evidence>
<organism evidence="4 5">
    <name type="scientific">Clostridium simiarum</name>
    <dbReference type="NCBI Taxonomy" id="2841506"/>
    <lineage>
        <taxon>Bacteria</taxon>
        <taxon>Bacillati</taxon>
        <taxon>Bacillota</taxon>
        <taxon>Clostridia</taxon>
        <taxon>Eubacteriales</taxon>
        <taxon>Clostridiaceae</taxon>
        <taxon>Clostridium</taxon>
    </lineage>
</organism>
<comment type="catalytic activity">
    <reaction evidence="1 2">
        <text>uridine(38/39/40) in tRNA = pseudouridine(38/39/40) in tRNA</text>
        <dbReference type="Rhea" id="RHEA:22376"/>
        <dbReference type="Rhea" id="RHEA-COMP:10085"/>
        <dbReference type="Rhea" id="RHEA-COMP:10087"/>
        <dbReference type="ChEBI" id="CHEBI:65314"/>
        <dbReference type="ChEBI" id="CHEBI:65315"/>
        <dbReference type="EC" id="5.4.99.12"/>
    </reaction>
</comment>
<feature type="domain" description="Pseudouridine synthase I TruA alpha/beta" evidence="3">
    <location>
        <begin position="8"/>
        <end position="104"/>
    </location>
</feature>
<dbReference type="Pfam" id="PF01416">
    <property type="entry name" value="PseudoU_synth_1"/>
    <property type="match status" value="2"/>
</dbReference>
<comment type="caution">
    <text evidence="1">Lacks conserved residue(s) required for the propagation of feature annotation.</text>
</comment>
<dbReference type="PIRSF" id="PIRSF001430">
    <property type="entry name" value="tRNA_psdUrid_synth"/>
    <property type="match status" value="1"/>
</dbReference>
<gene>
    <name evidence="1 4" type="primary">truA</name>
    <name evidence="4" type="ORF">KQI89_08360</name>
</gene>
<keyword evidence="5" id="KW-1185">Reference proteome</keyword>
<dbReference type="EMBL" id="JAHLQL010000002">
    <property type="protein sequence ID" value="MBU5591776.1"/>
    <property type="molecule type" value="Genomic_DNA"/>
</dbReference>
<name>A0ABS6F0E9_9CLOT</name>
<evidence type="ECO:0000256" key="2">
    <source>
        <dbReference type="RuleBase" id="RU003792"/>
    </source>
</evidence>
<feature type="binding site" evidence="1">
    <location>
        <position position="110"/>
    </location>
    <ligand>
        <name>substrate</name>
    </ligand>
</feature>
<dbReference type="PANTHER" id="PTHR11142">
    <property type="entry name" value="PSEUDOURIDYLATE SYNTHASE"/>
    <property type="match status" value="1"/>
</dbReference>
<protein>
    <recommendedName>
        <fullName evidence="1">tRNA pseudouridine synthase A</fullName>
        <ecNumber evidence="1">5.4.99.12</ecNumber>
    </recommendedName>
    <alternativeName>
        <fullName evidence="1">tRNA pseudouridine(38-40) synthase</fullName>
    </alternativeName>
    <alternativeName>
        <fullName evidence="1">tRNA pseudouridylate synthase I</fullName>
    </alternativeName>
    <alternativeName>
        <fullName evidence="1">tRNA-uridine isomerase I</fullName>
    </alternativeName>
</protein>
<dbReference type="InterPro" id="IPR001406">
    <property type="entry name" value="PsdUridine_synth_TruA"/>
</dbReference>
<keyword evidence="1 2" id="KW-0819">tRNA processing</keyword>
<comment type="similarity">
    <text evidence="1 2">Belongs to the tRNA pseudouridine synthase TruA family.</text>
</comment>
<keyword evidence="1 2" id="KW-0413">Isomerase</keyword>
<feature type="domain" description="Pseudouridine synthase I TruA alpha/beta" evidence="3">
    <location>
        <begin position="143"/>
        <end position="244"/>
    </location>
</feature>